<evidence type="ECO:0000256" key="1">
    <source>
        <dbReference type="SAM" id="MobiDB-lite"/>
    </source>
</evidence>
<dbReference type="Proteomes" id="UP001310890">
    <property type="component" value="Unassembled WGS sequence"/>
</dbReference>
<reference evidence="2" key="1">
    <citation type="submission" date="2023-08" db="EMBL/GenBank/DDBJ databases">
        <title>Black Yeasts Isolated from many extreme environments.</title>
        <authorList>
            <person name="Coleine C."/>
            <person name="Stajich J.E."/>
            <person name="Selbmann L."/>
        </authorList>
    </citation>
    <scope>NUCLEOTIDE SEQUENCE</scope>
    <source>
        <strain evidence="2">CCFEE 5401</strain>
    </source>
</reference>
<evidence type="ECO:0000313" key="2">
    <source>
        <dbReference type="EMBL" id="KAK5113499.1"/>
    </source>
</evidence>
<organism evidence="2 3">
    <name type="scientific">Meristemomyces frigidus</name>
    <dbReference type="NCBI Taxonomy" id="1508187"/>
    <lineage>
        <taxon>Eukaryota</taxon>
        <taxon>Fungi</taxon>
        <taxon>Dikarya</taxon>
        <taxon>Ascomycota</taxon>
        <taxon>Pezizomycotina</taxon>
        <taxon>Dothideomycetes</taxon>
        <taxon>Dothideomycetidae</taxon>
        <taxon>Mycosphaerellales</taxon>
        <taxon>Teratosphaeriaceae</taxon>
        <taxon>Meristemomyces</taxon>
    </lineage>
</organism>
<gene>
    <name evidence="2" type="ORF">LTR62_003368</name>
</gene>
<proteinExistence type="predicted"/>
<dbReference type="AlphaFoldDB" id="A0AAN7TIS1"/>
<dbReference type="EMBL" id="JAVRRL010000023">
    <property type="protein sequence ID" value="KAK5113499.1"/>
    <property type="molecule type" value="Genomic_DNA"/>
</dbReference>
<protein>
    <submittedName>
        <fullName evidence="2">Uncharacterized protein</fullName>
    </submittedName>
</protein>
<feature type="region of interest" description="Disordered" evidence="1">
    <location>
        <begin position="63"/>
        <end position="111"/>
    </location>
</feature>
<sequence>MFRQQIARQARLFSTSVAFRKSAVDTAKETVHAADKTVSQQIVKGIEGAEQVAAAAKETVGMGSGNASGEASKMAGQAQGEASKLAGQAQGKAQELAGQAKGAAEQAKGKM</sequence>
<accession>A0AAN7TIS1</accession>
<feature type="compositionally biased region" description="Low complexity" evidence="1">
    <location>
        <begin position="84"/>
        <end position="111"/>
    </location>
</feature>
<comment type="caution">
    <text evidence="2">The sequence shown here is derived from an EMBL/GenBank/DDBJ whole genome shotgun (WGS) entry which is preliminary data.</text>
</comment>
<evidence type="ECO:0000313" key="3">
    <source>
        <dbReference type="Proteomes" id="UP001310890"/>
    </source>
</evidence>
<name>A0AAN7TIS1_9PEZI</name>